<feature type="site" description="Important for substrate specificity" evidence="4">
    <location>
        <position position="153"/>
    </location>
</feature>
<keyword evidence="4" id="KW-0963">Cytoplasm</keyword>
<comment type="caution">
    <text evidence="4">Lacks conserved residue(s) required for the propagation of feature annotation.</text>
</comment>
<keyword evidence="3 4" id="KW-0546">Nucleotide metabolism</keyword>
<evidence type="ECO:0000256" key="2">
    <source>
        <dbReference type="ARBA" id="ARBA00022801"/>
    </source>
</evidence>
<dbReference type="Proteomes" id="UP000182063">
    <property type="component" value="Chromosome"/>
</dbReference>
<dbReference type="GO" id="GO:0036218">
    <property type="term" value="F:dTTP diphosphatase activity"/>
    <property type="evidence" value="ECO:0007669"/>
    <property type="project" value="RHEA"/>
</dbReference>
<dbReference type="EMBL" id="CP018221">
    <property type="protein sequence ID" value="API60007.1"/>
    <property type="molecule type" value="Genomic_DNA"/>
</dbReference>
<dbReference type="GO" id="GO:0009117">
    <property type="term" value="P:nucleotide metabolic process"/>
    <property type="evidence" value="ECO:0007669"/>
    <property type="project" value="UniProtKB-KW"/>
</dbReference>
<evidence type="ECO:0000256" key="3">
    <source>
        <dbReference type="ARBA" id="ARBA00023080"/>
    </source>
</evidence>
<comment type="subcellular location">
    <subcellularLocation>
        <location evidence="4">Cytoplasm</location>
    </subcellularLocation>
</comment>
<dbReference type="InterPro" id="IPR003697">
    <property type="entry name" value="Maf-like"/>
</dbReference>
<dbReference type="PIRSF" id="PIRSF006305">
    <property type="entry name" value="Maf"/>
    <property type="match status" value="1"/>
</dbReference>
<evidence type="ECO:0000313" key="5">
    <source>
        <dbReference type="EMBL" id="API60007.1"/>
    </source>
</evidence>
<name>A0A1L3ZWK1_9SPHN</name>
<dbReference type="Gene3D" id="3.90.950.10">
    <property type="match status" value="1"/>
</dbReference>
<sequence>MPGLVLASSSPRRRDLLGQIGVIPSRIAEPLVDEAPLKGELPRDHALRLAVAKAQAVARGPDEIVLAGDTCVGAGRRILPKADTPDVVRQCLELLGGRRHDVWSAVAVIDGSGRLRSRNVRSVVAFKQLDSAEIEAYLESGEGVGKAGGYAIQGSAAALIRAMSGSYSGVVGLPLFETRALLRTAGYPLG</sequence>
<feature type="site" description="Important for substrate specificity" evidence="4">
    <location>
        <position position="12"/>
    </location>
</feature>
<keyword evidence="6" id="KW-1185">Reference proteome</keyword>
<reference evidence="6" key="1">
    <citation type="submission" date="2016-11" db="EMBL/GenBank/DDBJ databases">
        <title>Complete Genome Sequence of alachlor-degrading Sphingomonas sp. strain JJ-A5.</title>
        <authorList>
            <person name="Lee H."/>
            <person name="Ka J.-O."/>
        </authorList>
    </citation>
    <scope>NUCLEOTIDE SEQUENCE [LARGE SCALE GENOMIC DNA]</scope>
    <source>
        <strain evidence="6">JJ-A5</strain>
    </source>
</reference>
<comment type="catalytic activity">
    <reaction evidence="4">
        <text>dTTP + H2O = dTMP + diphosphate + H(+)</text>
        <dbReference type="Rhea" id="RHEA:28534"/>
        <dbReference type="ChEBI" id="CHEBI:15377"/>
        <dbReference type="ChEBI" id="CHEBI:15378"/>
        <dbReference type="ChEBI" id="CHEBI:33019"/>
        <dbReference type="ChEBI" id="CHEBI:37568"/>
        <dbReference type="ChEBI" id="CHEBI:63528"/>
        <dbReference type="EC" id="3.6.1.9"/>
    </reaction>
</comment>
<protein>
    <recommendedName>
        <fullName evidence="4">dTTP/UTP pyrophosphatase</fullName>
        <shortName evidence="4">dTTPase/UTPase</shortName>
        <ecNumber evidence="4">3.6.1.9</ecNumber>
    </recommendedName>
    <alternativeName>
        <fullName evidence="4">Nucleoside triphosphate pyrophosphatase</fullName>
    </alternativeName>
    <alternativeName>
        <fullName evidence="4">Nucleotide pyrophosphatase</fullName>
        <shortName evidence="4">Nucleotide PPase</shortName>
    </alternativeName>
</protein>
<dbReference type="HAMAP" id="MF_00528">
    <property type="entry name" value="Maf"/>
    <property type="match status" value="1"/>
</dbReference>
<feature type="active site" description="Proton acceptor" evidence="4">
    <location>
        <position position="69"/>
    </location>
</feature>
<evidence type="ECO:0000256" key="1">
    <source>
        <dbReference type="ARBA" id="ARBA00001968"/>
    </source>
</evidence>
<dbReference type="EC" id="3.6.1.9" evidence="4"/>
<dbReference type="STRING" id="1921510.BSL82_12390"/>
<dbReference type="RefSeq" id="WP_072597795.1">
    <property type="nucleotide sequence ID" value="NZ_CP018221.1"/>
</dbReference>
<comment type="catalytic activity">
    <reaction evidence="4">
        <text>UTP + H2O = UMP + diphosphate + H(+)</text>
        <dbReference type="Rhea" id="RHEA:29395"/>
        <dbReference type="ChEBI" id="CHEBI:15377"/>
        <dbReference type="ChEBI" id="CHEBI:15378"/>
        <dbReference type="ChEBI" id="CHEBI:33019"/>
        <dbReference type="ChEBI" id="CHEBI:46398"/>
        <dbReference type="ChEBI" id="CHEBI:57865"/>
        <dbReference type="EC" id="3.6.1.9"/>
    </reaction>
</comment>
<dbReference type="GO" id="GO:0036221">
    <property type="term" value="F:UTP diphosphatase activity"/>
    <property type="evidence" value="ECO:0007669"/>
    <property type="project" value="RHEA"/>
</dbReference>
<dbReference type="PANTHER" id="PTHR43213">
    <property type="entry name" value="BIFUNCTIONAL DTTP/UTP PYROPHOSPHATASE/METHYLTRANSFERASE PROTEIN-RELATED"/>
    <property type="match status" value="1"/>
</dbReference>
<proteinExistence type="inferred from homology"/>
<organism evidence="5 6">
    <name type="scientific">Tardibacter chloracetimidivorans</name>
    <dbReference type="NCBI Taxonomy" id="1921510"/>
    <lineage>
        <taxon>Bacteria</taxon>
        <taxon>Pseudomonadati</taxon>
        <taxon>Pseudomonadota</taxon>
        <taxon>Alphaproteobacteria</taxon>
        <taxon>Sphingomonadales</taxon>
        <taxon>Sphingomonadaceae</taxon>
        <taxon>Tardibacter</taxon>
    </lineage>
</organism>
<gene>
    <name evidence="5" type="ORF">BSL82_12390</name>
</gene>
<dbReference type="InterPro" id="IPR029001">
    <property type="entry name" value="ITPase-like_fam"/>
</dbReference>
<evidence type="ECO:0000256" key="4">
    <source>
        <dbReference type="HAMAP-Rule" id="MF_00528"/>
    </source>
</evidence>
<dbReference type="GO" id="GO:0005737">
    <property type="term" value="C:cytoplasm"/>
    <property type="evidence" value="ECO:0007669"/>
    <property type="project" value="UniProtKB-SubCell"/>
</dbReference>
<comment type="cofactor">
    <cofactor evidence="1 4">
        <name>a divalent metal cation</name>
        <dbReference type="ChEBI" id="CHEBI:60240"/>
    </cofactor>
</comment>
<accession>A0A1L3ZWK1</accession>
<feature type="site" description="Important for substrate specificity" evidence="4">
    <location>
        <position position="70"/>
    </location>
</feature>
<dbReference type="PANTHER" id="PTHR43213:SF5">
    <property type="entry name" value="BIFUNCTIONAL DTTP_UTP PYROPHOSPHATASE_METHYLTRANSFERASE PROTEIN-RELATED"/>
    <property type="match status" value="1"/>
</dbReference>
<comment type="similarity">
    <text evidence="4">Belongs to the Maf family. YhdE subfamily.</text>
</comment>
<dbReference type="OrthoDB" id="9807767at2"/>
<dbReference type="SUPFAM" id="SSF52972">
    <property type="entry name" value="ITPase-like"/>
    <property type="match status" value="1"/>
</dbReference>
<dbReference type="Pfam" id="PF02545">
    <property type="entry name" value="Maf"/>
    <property type="match status" value="1"/>
</dbReference>
<dbReference type="KEGG" id="sphj:BSL82_12390"/>
<keyword evidence="2 4" id="KW-0378">Hydrolase</keyword>
<dbReference type="AlphaFoldDB" id="A0A1L3ZWK1"/>
<dbReference type="CDD" id="cd00555">
    <property type="entry name" value="Maf"/>
    <property type="match status" value="1"/>
</dbReference>
<evidence type="ECO:0000313" key="6">
    <source>
        <dbReference type="Proteomes" id="UP000182063"/>
    </source>
</evidence>
<comment type="function">
    <text evidence="4">Nucleoside triphosphate pyrophosphatase that hydrolyzes dTTP and UTP. May have a dual role in cell division arrest and in preventing the incorporation of modified nucleotides into cellular nucleic acids.</text>
</comment>
<dbReference type="NCBIfam" id="TIGR00172">
    <property type="entry name" value="maf"/>
    <property type="match status" value="1"/>
</dbReference>